<dbReference type="NCBIfam" id="TIGR00152">
    <property type="entry name" value="dephospho-CoA kinase"/>
    <property type="match status" value="1"/>
</dbReference>
<comment type="catalytic activity">
    <reaction evidence="8">
        <text>3'-dephospho-CoA + ATP = ADP + CoA + H(+)</text>
        <dbReference type="Rhea" id="RHEA:18245"/>
        <dbReference type="ChEBI" id="CHEBI:15378"/>
        <dbReference type="ChEBI" id="CHEBI:30616"/>
        <dbReference type="ChEBI" id="CHEBI:57287"/>
        <dbReference type="ChEBI" id="CHEBI:57328"/>
        <dbReference type="ChEBI" id="CHEBI:456216"/>
        <dbReference type="EC" id="2.7.1.24"/>
    </reaction>
</comment>
<sequence length="217" mass="22586">MLPVRDRVLRARYGPCVLRIGLTGGIGSGKSTVAALLAARGALVVDSDAIAREVVEPGTPGLAAVVDAFGPQVLTAGGALDRAALASIVFGDPQARARLDGIVHPLVRARAQELVAAAPPDAVVVQDVPLLVETGQAGRFDLVLVVETDLQTRLARLVRRGLSEDDARARIAAQATDEQRRAVADVVLDNSGAPEALAGQVEDFWTERVAPVVGERG</sequence>
<comment type="similarity">
    <text evidence="1 8">Belongs to the CoaE family.</text>
</comment>
<dbReference type="Gene3D" id="3.40.50.300">
    <property type="entry name" value="P-loop containing nucleotide triphosphate hydrolases"/>
    <property type="match status" value="1"/>
</dbReference>
<accession>A0A239G3H8</accession>
<evidence type="ECO:0000313" key="10">
    <source>
        <dbReference type="EMBL" id="SNS62574.1"/>
    </source>
</evidence>
<dbReference type="GO" id="GO:0005737">
    <property type="term" value="C:cytoplasm"/>
    <property type="evidence" value="ECO:0007669"/>
    <property type="project" value="UniProtKB-SubCell"/>
</dbReference>
<dbReference type="EMBL" id="FZOH01000006">
    <property type="protein sequence ID" value="SNS62574.1"/>
    <property type="molecule type" value="Genomic_DNA"/>
</dbReference>
<keyword evidence="5 8" id="KW-0418">Kinase</keyword>
<evidence type="ECO:0000256" key="8">
    <source>
        <dbReference type="HAMAP-Rule" id="MF_00376"/>
    </source>
</evidence>
<dbReference type="FunFam" id="3.40.50.300:FF:000991">
    <property type="entry name" value="Dephospho-CoA kinase"/>
    <property type="match status" value="1"/>
</dbReference>
<evidence type="ECO:0000256" key="7">
    <source>
        <dbReference type="ARBA" id="ARBA00022993"/>
    </source>
</evidence>
<evidence type="ECO:0000313" key="11">
    <source>
        <dbReference type="Proteomes" id="UP000198386"/>
    </source>
</evidence>
<dbReference type="PANTHER" id="PTHR10695:SF46">
    <property type="entry name" value="BIFUNCTIONAL COENZYME A SYNTHASE-RELATED"/>
    <property type="match status" value="1"/>
</dbReference>
<dbReference type="SUPFAM" id="SSF52540">
    <property type="entry name" value="P-loop containing nucleoside triphosphate hydrolases"/>
    <property type="match status" value="1"/>
</dbReference>
<proteinExistence type="inferred from homology"/>
<dbReference type="Pfam" id="PF01121">
    <property type="entry name" value="CoaE"/>
    <property type="match status" value="1"/>
</dbReference>
<comment type="subcellular location">
    <subcellularLocation>
        <location evidence="8">Cytoplasm</location>
    </subcellularLocation>
</comment>
<keyword evidence="3 8" id="KW-0808">Transferase</keyword>
<dbReference type="PROSITE" id="PS51219">
    <property type="entry name" value="DPCK"/>
    <property type="match status" value="1"/>
</dbReference>
<dbReference type="HAMAP" id="MF_00376">
    <property type="entry name" value="Dephospho_CoA_kinase"/>
    <property type="match status" value="1"/>
</dbReference>
<keyword evidence="7 8" id="KW-0173">Coenzyme A biosynthesis</keyword>
<dbReference type="AlphaFoldDB" id="A0A239G3H8"/>
<dbReference type="CDD" id="cd02022">
    <property type="entry name" value="DPCK"/>
    <property type="match status" value="1"/>
</dbReference>
<comment type="pathway">
    <text evidence="8">Cofactor biosynthesis; coenzyme A biosynthesis; CoA from (R)-pantothenate: step 5/5.</text>
</comment>
<evidence type="ECO:0000256" key="2">
    <source>
        <dbReference type="ARBA" id="ARBA00022490"/>
    </source>
</evidence>
<dbReference type="InterPro" id="IPR027417">
    <property type="entry name" value="P-loop_NTPase"/>
</dbReference>
<organism evidence="10 11">
    <name type="scientific">Geodermatophilus saharensis</name>
    <dbReference type="NCBI Taxonomy" id="1137994"/>
    <lineage>
        <taxon>Bacteria</taxon>
        <taxon>Bacillati</taxon>
        <taxon>Actinomycetota</taxon>
        <taxon>Actinomycetes</taxon>
        <taxon>Geodermatophilales</taxon>
        <taxon>Geodermatophilaceae</taxon>
        <taxon>Geodermatophilus</taxon>
    </lineage>
</organism>
<dbReference type="Proteomes" id="UP000198386">
    <property type="component" value="Unassembled WGS sequence"/>
</dbReference>
<gene>
    <name evidence="8" type="primary">coaE</name>
    <name evidence="10" type="ORF">SAMN04488107_3221</name>
</gene>
<protein>
    <recommendedName>
        <fullName evidence="8 9">Dephospho-CoA kinase</fullName>
        <ecNumber evidence="8 9">2.7.1.24</ecNumber>
    </recommendedName>
    <alternativeName>
        <fullName evidence="8">Dephosphocoenzyme A kinase</fullName>
    </alternativeName>
</protein>
<keyword evidence="2 8" id="KW-0963">Cytoplasm</keyword>
<dbReference type="GO" id="GO:0004140">
    <property type="term" value="F:dephospho-CoA kinase activity"/>
    <property type="evidence" value="ECO:0007669"/>
    <property type="project" value="UniProtKB-UniRule"/>
</dbReference>
<evidence type="ECO:0000256" key="9">
    <source>
        <dbReference type="NCBIfam" id="TIGR00152"/>
    </source>
</evidence>
<name>A0A239G3H8_9ACTN</name>
<keyword evidence="4 8" id="KW-0547">Nucleotide-binding</keyword>
<evidence type="ECO:0000256" key="3">
    <source>
        <dbReference type="ARBA" id="ARBA00022679"/>
    </source>
</evidence>
<evidence type="ECO:0000256" key="6">
    <source>
        <dbReference type="ARBA" id="ARBA00022840"/>
    </source>
</evidence>
<keyword evidence="6 8" id="KW-0067">ATP-binding</keyword>
<evidence type="ECO:0000256" key="1">
    <source>
        <dbReference type="ARBA" id="ARBA00009018"/>
    </source>
</evidence>
<dbReference type="GO" id="GO:0015937">
    <property type="term" value="P:coenzyme A biosynthetic process"/>
    <property type="evidence" value="ECO:0007669"/>
    <property type="project" value="UniProtKB-UniRule"/>
</dbReference>
<reference evidence="11" key="1">
    <citation type="submission" date="2017-06" db="EMBL/GenBank/DDBJ databases">
        <authorList>
            <person name="Varghese N."/>
            <person name="Submissions S."/>
        </authorList>
    </citation>
    <scope>NUCLEOTIDE SEQUENCE [LARGE SCALE GENOMIC DNA]</scope>
    <source>
        <strain evidence="11">DSM 45423</strain>
    </source>
</reference>
<feature type="binding site" evidence="8">
    <location>
        <begin position="27"/>
        <end position="32"/>
    </location>
    <ligand>
        <name>ATP</name>
        <dbReference type="ChEBI" id="CHEBI:30616"/>
    </ligand>
</feature>
<keyword evidence="11" id="KW-1185">Reference proteome</keyword>
<dbReference type="PANTHER" id="PTHR10695">
    <property type="entry name" value="DEPHOSPHO-COA KINASE-RELATED"/>
    <property type="match status" value="1"/>
</dbReference>
<dbReference type="EC" id="2.7.1.24" evidence="8 9"/>
<comment type="function">
    <text evidence="8">Catalyzes the phosphorylation of the 3'-hydroxyl group of dephosphocoenzyme A to form coenzyme A.</text>
</comment>
<dbReference type="NCBIfam" id="NF002879">
    <property type="entry name" value="PRK03333.1"/>
    <property type="match status" value="1"/>
</dbReference>
<dbReference type="InterPro" id="IPR001977">
    <property type="entry name" value="Depp_CoAkinase"/>
</dbReference>
<evidence type="ECO:0000256" key="4">
    <source>
        <dbReference type="ARBA" id="ARBA00022741"/>
    </source>
</evidence>
<dbReference type="UniPathway" id="UPA00241">
    <property type="reaction ID" value="UER00356"/>
</dbReference>
<evidence type="ECO:0000256" key="5">
    <source>
        <dbReference type="ARBA" id="ARBA00022777"/>
    </source>
</evidence>
<dbReference type="GO" id="GO:0005524">
    <property type="term" value="F:ATP binding"/>
    <property type="evidence" value="ECO:0007669"/>
    <property type="project" value="UniProtKB-UniRule"/>
</dbReference>